<dbReference type="RefSeq" id="WP_002717473.1">
    <property type="nucleotide sequence ID" value="NZ_UFSI01000001.1"/>
</dbReference>
<dbReference type="SUPFAM" id="SSF52402">
    <property type="entry name" value="Adenine nucleotide alpha hydrolases-like"/>
    <property type="match status" value="1"/>
</dbReference>
<dbReference type="EMBL" id="UIGB01000001">
    <property type="protein sequence ID" value="SUU86650.1"/>
    <property type="molecule type" value="Genomic_DNA"/>
</dbReference>
<organism evidence="2 3">
    <name type="scientific">Afipia felis</name>
    <name type="common">Cat scratch disease bacillus</name>
    <dbReference type="NCBI Taxonomy" id="1035"/>
    <lineage>
        <taxon>Bacteria</taxon>
        <taxon>Pseudomonadati</taxon>
        <taxon>Pseudomonadota</taxon>
        <taxon>Alphaproteobacteria</taxon>
        <taxon>Hyphomicrobiales</taxon>
        <taxon>Nitrobacteraceae</taxon>
        <taxon>Afipia</taxon>
    </lineage>
</organism>
<dbReference type="InterPro" id="IPR001962">
    <property type="entry name" value="Asn_synthase"/>
</dbReference>
<dbReference type="InterPro" id="IPR014729">
    <property type="entry name" value="Rossmann-like_a/b/a_fold"/>
</dbReference>
<dbReference type="GO" id="GO:0006529">
    <property type="term" value="P:asparagine biosynthetic process"/>
    <property type="evidence" value="ECO:0007669"/>
    <property type="project" value="InterPro"/>
</dbReference>
<accession>A0A380WCC3</accession>
<evidence type="ECO:0000313" key="2">
    <source>
        <dbReference type="EMBL" id="SUU86650.1"/>
    </source>
</evidence>
<dbReference type="Pfam" id="PF00733">
    <property type="entry name" value="Asn_synthase"/>
    <property type="match status" value="1"/>
</dbReference>
<reference evidence="2 3" key="1">
    <citation type="submission" date="2018-06" db="EMBL/GenBank/DDBJ databases">
        <authorList>
            <consortium name="Pathogen Informatics"/>
            <person name="Doyle S."/>
        </authorList>
    </citation>
    <scope>NUCLEOTIDE SEQUENCE [LARGE SCALE GENOMIC DNA]</scope>
    <source>
        <strain evidence="2 3">NCTC12722</strain>
    </source>
</reference>
<dbReference type="Proteomes" id="UP000254343">
    <property type="component" value="Unassembled WGS sequence"/>
</dbReference>
<gene>
    <name evidence="2" type="ORF">NCTC12722_03880</name>
</gene>
<dbReference type="AlphaFoldDB" id="A0A380WCC3"/>
<feature type="domain" description="Asparagine synthetase" evidence="1">
    <location>
        <begin position="9"/>
        <end position="123"/>
    </location>
</feature>
<evidence type="ECO:0000313" key="3">
    <source>
        <dbReference type="Proteomes" id="UP000254343"/>
    </source>
</evidence>
<dbReference type="GO" id="GO:0004066">
    <property type="term" value="F:asparagine synthase (glutamine-hydrolyzing) activity"/>
    <property type="evidence" value="ECO:0007669"/>
    <property type="project" value="InterPro"/>
</dbReference>
<proteinExistence type="predicted"/>
<evidence type="ECO:0000259" key="1">
    <source>
        <dbReference type="Pfam" id="PF00733"/>
    </source>
</evidence>
<name>A0A380WCC3_AFIFE</name>
<sequence>MGPAGLMPLLGRIVASQTVNRDVALLLSGGIDSYSVGVACEREGKRVIAYTYELEGIPSVDRTKAEILARRHGWPLKVVIVPTGDIANDFFRLVGVWRCRKKTHVEVMFPMMYVLSAIDEQDVFAGWNADDHYANTAEDQRKLAVLRRNGATANKLIAAFDDLRRNRYAAHDASESQDTFWIASQIASAAGKRLLDPYTNDTIRQFFSL</sequence>
<protein>
    <submittedName>
        <fullName evidence="2">ATP-utilizing enzymes of the PP-loop superfamily</fullName>
    </submittedName>
</protein>
<dbReference type="Gene3D" id="3.40.50.620">
    <property type="entry name" value="HUPs"/>
    <property type="match status" value="1"/>
</dbReference>